<evidence type="ECO:0000256" key="1">
    <source>
        <dbReference type="ARBA" id="ARBA00004141"/>
    </source>
</evidence>
<dbReference type="InterPro" id="IPR038770">
    <property type="entry name" value="Na+/solute_symporter_sf"/>
</dbReference>
<evidence type="ECO:0000256" key="6">
    <source>
        <dbReference type="ARBA" id="ARBA00022989"/>
    </source>
</evidence>
<evidence type="ECO:0000259" key="12">
    <source>
        <dbReference type="Pfam" id="PF00999"/>
    </source>
</evidence>
<dbReference type="GO" id="GO:0015297">
    <property type="term" value="F:antiporter activity"/>
    <property type="evidence" value="ECO:0007669"/>
    <property type="project" value="UniProtKB-KW"/>
</dbReference>
<evidence type="ECO:0000256" key="5">
    <source>
        <dbReference type="ARBA" id="ARBA00022692"/>
    </source>
</evidence>
<keyword evidence="10" id="KW-0739">Sodium transport</keyword>
<keyword evidence="3" id="KW-0813">Transport</keyword>
<dbReference type="InterPro" id="IPR006153">
    <property type="entry name" value="Cation/H_exchanger_TM"/>
</dbReference>
<comment type="subcellular location">
    <subcellularLocation>
        <location evidence="1">Membrane</location>
        <topology evidence="1">Multi-pass membrane protein</topology>
    </subcellularLocation>
</comment>
<reference evidence="13 14" key="1">
    <citation type="submission" date="2021-02" db="EMBL/GenBank/DDBJ databases">
        <title>Alicyclobacillus curvatus sp. nov. and Alicyclobacillus mengziensis sp. nov., two acidophilic bacteria isolated from acid mine drainage.</title>
        <authorList>
            <person name="Huang Y."/>
        </authorList>
    </citation>
    <scope>NUCLEOTIDE SEQUENCE [LARGE SCALE GENOMIC DNA]</scope>
    <source>
        <strain evidence="13 14">S30H14</strain>
    </source>
</reference>
<keyword evidence="7" id="KW-0915">Sodium</keyword>
<dbReference type="EMBL" id="CP071182">
    <property type="protein sequence ID" value="QSO46083.1"/>
    <property type="molecule type" value="Genomic_DNA"/>
</dbReference>
<gene>
    <name evidence="13" type="ORF">JZ786_16335</name>
</gene>
<dbReference type="Gene3D" id="1.20.1530.20">
    <property type="match status" value="1"/>
</dbReference>
<evidence type="ECO:0000256" key="10">
    <source>
        <dbReference type="ARBA" id="ARBA00023201"/>
    </source>
</evidence>
<dbReference type="PANTHER" id="PTHR43562:SF3">
    <property type="entry name" value="SODIUM ION_PROTON EXCHANGER (EUROFUNG)"/>
    <property type="match status" value="1"/>
</dbReference>
<feature type="domain" description="Cation/H+ exchanger transmembrane" evidence="12">
    <location>
        <begin position="24"/>
        <end position="411"/>
    </location>
</feature>
<feature type="transmembrane region" description="Helical" evidence="11">
    <location>
        <begin position="358"/>
        <end position="382"/>
    </location>
</feature>
<feature type="transmembrane region" description="Helical" evidence="11">
    <location>
        <begin position="104"/>
        <end position="128"/>
    </location>
</feature>
<feature type="transmembrane region" description="Helical" evidence="11">
    <location>
        <begin position="325"/>
        <end position="346"/>
    </location>
</feature>
<keyword evidence="14" id="KW-1185">Reference proteome</keyword>
<proteinExistence type="inferred from homology"/>
<feature type="transmembrane region" description="Helical" evidence="11">
    <location>
        <begin position="242"/>
        <end position="266"/>
    </location>
</feature>
<evidence type="ECO:0000256" key="9">
    <source>
        <dbReference type="ARBA" id="ARBA00023136"/>
    </source>
</evidence>
<feature type="transmembrane region" description="Helical" evidence="11">
    <location>
        <begin position="176"/>
        <end position="201"/>
    </location>
</feature>
<evidence type="ECO:0000313" key="13">
    <source>
        <dbReference type="EMBL" id="QSO46083.1"/>
    </source>
</evidence>
<evidence type="ECO:0000313" key="14">
    <source>
        <dbReference type="Proteomes" id="UP000663505"/>
    </source>
</evidence>
<keyword evidence="8" id="KW-0406">Ion transport</keyword>
<keyword evidence="5 11" id="KW-0812">Transmembrane</keyword>
<feature type="transmembrane region" description="Helical" evidence="11">
    <location>
        <begin position="12"/>
        <end position="30"/>
    </location>
</feature>
<evidence type="ECO:0000256" key="8">
    <source>
        <dbReference type="ARBA" id="ARBA00023065"/>
    </source>
</evidence>
<comment type="similarity">
    <text evidence="2">Belongs to the monovalent cation:proton antiporter 2 (CPA2) transporter (TC 2.A.37) family.</text>
</comment>
<accession>A0A9X7Z6C0</accession>
<feature type="transmembrane region" description="Helical" evidence="11">
    <location>
        <begin position="302"/>
        <end position="319"/>
    </location>
</feature>
<feature type="transmembrane region" description="Helical" evidence="11">
    <location>
        <begin position="388"/>
        <end position="407"/>
    </location>
</feature>
<keyword evidence="4" id="KW-0050">Antiport</keyword>
<dbReference type="Proteomes" id="UP000663505">
    <property type="component" value="Chromosome"/>
</dbReference>
<dbReference type="PANTHER" id="PTHR43562">
    <property type="entry name" value="NAPA-TYPE SODIUM/HYDROGEN ANTIPORTER"/>
    <property type="match status" value="1"/>
</dbReference>
<evidence type="ECO:0000256" key="7">
    <source>
        <dbReference type="ARBA" id="ARBA00023053"/>
    </source>
</evidence>
<keyword evidence="6 11" id="KW-1133">Transmembrane helix</keyword>
<name>A0A9X7Z6C0_9BACL</name>
<dbReference type="Pfam" id="PF00999">
    <property type="entry name" value="Na_H_Exchanger"/>
    <property type="match status" value="1"/>
</dbReference>
<evidence type="ECO:0000256" key="11">
    <source>
        <dbReference type="SAM" id="Phobius"/>
    </source>
</evidence>
<evidence type="ECO:0000256" key="2">
    <source>
        <dbReference type="ARBA" id="ARBA00005551"/>
    </source>
</evidence>
<organism evidence="13 14">
    <name type="scientific">Alicyclobacillus mengziensis</name>
    <dbReference type="NCBI Taxonomy" id="2931921"/>
    <lineage>
        <taxon>Bacteria</taxon>
        <taxon>Bacillati</taxon>
        <taxon>Bacillota</taxon>
        <taxon>Bacilli</taxon>
        <taxon>Bacillales</taxon>
        <taxon>Alicyclobacillaceae</taxon>
        <taxon>Alicyclobacillus</taxon>
    </lineage>
</organism>
<dbReference type="AlphaFoldDB" id="A0A9X7Z6C0"/>
<dbReference type="GO" id="GO:1902600">
    <property type="term" value="P:proton transmembrane transport"/>
    <property type="evidence" value="ECO:0007669"/>
    <property type="project" value="InterPro"/>
</dbReference>
<evidence type="ECO:0000256" key="3">
    <source>
        <dbReference type="ARBA" id="ARBA00022448"/>
    </source>
</evidence>
<evidence type="ECO:0000256" key="4">
    <source>
        <dbReference type="ARBA" id="ARBA00022449"/>
    </source>
</evidence>
<feature type="transmembrane region" description="Helical" evidence="11">
    <location>
        <begin position="42"/>
        <end position="61"/>
    </location>
</feature>
<feature type="transmembrane region" description="Helical" evidence="11">
    <location>
        <begin position="207"/>
        <end position="230"/>
    </location>
</feature>
<dbReference type="GO" id="GO:0006814">
    <property type="term" value="P:sodium ion transport"/>
    <property type="evidence" value="ECO:0007669"/>
    <property type="project" value="UniProtKB-KW"/>
</dbReference>
<sequence length="447" mass="48734">MFSMSTADFARFIFAVGALLLAANVLGYIAERLTVPRVIGEVAGGLLLGPTLLGHFFPHAFNWLYLGFHTESNLFGFLSEFGLIMLMFNSGLKFKHRFEKQDAKIGISIIVASTVIPFIVGWLATYLFNPAQFLGTDNNVIALKIVIAISIAVTSIPVIAKIFSDLGIMHTRFSRIIVGIAGVHDIILFVALAIASGIVAGHQGVNAGLILESVGVTVAFLLFAMLLVPWVLKRVTSKRANFVFRASFLGYFLFILLLLSDIAGYLNVDPMYGSLLAGIATKLALPERLAKRVEDSVREISFAFFIPLFFGIVGLQLNLATNFNVGFFVLYLLFATIVQTVVVYFTNRAIKLDKLTSFNLAAAMNARGGPGIVLAQVAFSIGIINQNFFAILVMLALGTSWMAGSWLRHVIKSGKLLIAGDENLVVQKAQEEVKFYEPDAVPVPEKV</sequence>
<protein>
    <submittedName>
        <fullName evidence="13">Cation:proton antiporter</fullName>
    </submittedName>
</protein>
<feature type="transmembrane region" description="Helical" evidence="11">
    <location>
        <begin position="140"/>
        <end position="164"/>
    </location>
</feature>
<feature type="transmembrane region" description="Helical" evidence="11">
    <location>
        <begin position="73"/>
        <end position="92"/>
    </location>
</feature>
<dbReference type="KEGG" id="afx:JZ786_16335"/>
<dbReference type="GO" id="GO:0016020">
    <property type="term" value="C:membrane"/>
    <property type="evidence" value="ECO:0007669"/>
    <property type="project" value="UniProtKB-SubCell"/>
</dbReference>
<keyword evidence="9 11" id="KW-0472">Membrane</keyword>